<reference evidence="3" key="2">
    <citation type="submission" date="2015-06" db="UniProtKB">
        <authorList>
            <consortium name="EnsemblMetazoa"/>
        </authorList>
    </citation>
    <scope>IDENTIFICATION</scope>
</reference>
<dbReference type="GO" id="GO:0004523">
    <property type="term" value="F:RNA-DNA hybrid ribonuclease activity"/>
    <property type="evidence" value="ECO:0007669"/>
    <property type="project" value="InterPro"/>
</dbReference>
<evidence type="ECO:0000259" key="2">
    <source>
        <dbReference type="PROSITE" id="PS50879"/>
    </source>
</evidence>
<protein>
    <recommendedName>
        <fullName evidence="2">RNase H type-1 domain-containing protein</fullName>
    </recommendedName>
</protein>
<dbReference type="InterPro" id="IPR050092">
    <property type="entry name" value="RNase_H"/>
</dbReference>
<dbReference type="PROSITE" id="PS50879">
    <property type="entry name" value="RNASE_H_1"/>
    <property type="match status" value="1"/>
</dbReference>
<evidence type="ECO:0000313" key="4">
    <source>
        <dbReference type="Proteomes" id="UP000015102"/>
    </source>
</evidence>
<dbReference type="Gene3D" id="3.30.420.10">
    <property type="entry name" value="Ribonuclease H-like superfamily/Ribonuclease H"/>
    <property type="match status" value="1"/>
</dbReference>
<organism evidence="3 4">
    <name type="scientific">Megaselia scalaris</name>
    <name type="common">Humpbacked fly</name>
    <name type="synonym">Phora scalaris</name>
    <dbReference type="NCBI Taxonomy" id="36166"/>
    <lineage>
        <taxon>Eukaryota</taxon>
        <taxon>Metazoa</taxon>
        <taxon>Ecdysozoa</taxon>
        <taxon>Arthropoda</taxon>
        <taxon>Hexapoda</taxon>
        <taxon>Insecta</taxon>
        <taxon>Pterygota</taxon>
        <taxon>Neoptera</taxon>
        <taxon>Endopterygota</taxon>
        <taxon>Diptera</taxon>
        <taxon>Brachycera</taxon>
        <taxon>Muscomorpha</taxon>
        <taxon>Platypezoidea</taxon>
        <taxon>Phoridae</taxon>
        <taxon>Megaseliini</taxon>
        <taxon>Megaselia</taxon>
    </lineage>
</organism>
<evidence type="ECO:0000256" key="1">
    <source>
        <dbReference type="ARBA" id="ARBA00005300"/>
    </source>
</evidence>
<dbReference type="PANTHER" id="PTHR10642">
    <property type="entry name" value="RIBONUCLEASE H1"/>
    <property type="match status" value="1"/>
</dbReference>
<dbReference type="CDD" id="cd09280">
    <property type="entry name" value="RNase_HI_eukaryote_like"/>
    <property type="match status" value="1"/>
</dbReference>
<dbReference type="InterPro" id="IPR002156">
    <property type="entry name" value="RNaseH_domain"/>
</dbReference>
<keyword evidence="4" id="KW-1185">Reference proteome</keyword>
<dbReference type="GO" id="GO:0043137">
    <property type="term" value="P:DNA replication, removal of RNA primer"/>
    <property type="evidence" value="ECO:0007669"/>
    <property type="project" value="TreeGrafter"/>
</dbReference>
<sequence>MLTIGQKAMNMREMKTAAMNEIEGVPAKKAKIENSKCPFELEITASKDIKGISFPLNKDGYVVVYTDGSCINNGKQNAVAGYGVFFAEGHRLNAAEPVTTRATNNVGEILASVYAIKTAKDFGISKLCIATDSQFLINSVQKWMQSWKRNNWKTSNGKEVKNYNEFVQLDQLLKDKDVNIKWIHVRGHVGIYGNEQADQLAREGSDKCRRLRECK</sequence>
<dbReference type="InterPro" id="IPR036397">
    <property type="entry name" value="RNaseH_sf"/>
</dbReference>
<dbReference type="PANTHER" id="PTHR10642:SF31">
    <property type="entry name" value="RIBONUCLEASE H1"/>
    <property type="match status" value="1"/>
</dbReference>
<dbReference type="EMBL" id="CAQQ02387697">
    <property type="status" value="NOT_ANNOTATED_CDS"/>
    <property type="molecule type" value="Genomic_DNA"/>
</dbReference>
<dbReference type="InterPro" id="IPR012337">
    <property type="entry name" value="RNaseH-like_sf"/>
</dbReference>
<reference evidence="4" key="1">
    <citation type="submission" date="2013-02" db="EMBL/GenBank/DDBJ databases">
        <authorList>
            <person name="Hughes D."/>
        </authorList>
    </citation>
    <scope>NUCLEOTIDE SEQUENCE</scope>
    <source>
        <strain>Durham</strain>
        <strain evidence="4">NC isolate 2 -- Noor lab</strain>
    </source>
</reference>
<dbReference type="STRING" id="36166.T1H4E3"/>
<dbReference type="FunFam" id="3.30.420.10:FF:000097">
    <property type="entry name" value="Ribonuclease H1"/>
    <property type="match status" value="1"/>
</dbReference>
<dbReference type="SUPFAM" id="SSF53098">
    <property type="entry name" value="Ribonuclease H-like"/>
    <property type="match status" value="1"/>
</dbReference>
<name>T1H4E3_MEGSC</name>
<dbReference type="OMA" id="GWAAVIQ"/>
<dbReference type="GO" id="GO:0003676">
    <property type="term" value="F:nucleic acid binding"/>
    <property type="evidence" value="ECO:0007669"/>
    <property type="project" value="InterPro"/>
</dbReference>
<dbReference type="GO" id="GO:0000287">
    <property type="term" value="F:magnesium ion binding"/>
    <property type="evidence" value="ECO:0007669"/>
    <property type="project" value="InterPro"/>
</dbReference>
<dbReference type="HOGENOM" id="CLU_030894_4_4_1"/>
<dbReference type="InterPro" id="IPR017067">
    <property type="entry name" value="RNase_H1_euk"/>
</dbReference>
<dbReference type="Proteomes" id="UP000015102">
    <property type="component" value="Unassembled WGS sequence"/>
</dbReference>
<dbReference type="EnsemblMetazoa" id="MESCA011152-RA">
    <property type="protein sequence ID" value="MESCA011152-PA"/>
    <property type="gene ID" value="MESCA011152"/>
</dbReference>
<evidence type="ECO:0000313" key="3">
    <source>
        <dbReference type="EnsemblMetazoa" id="MESCA011152-PA"/>
    </source>
</evidence>
<comment type="similarity">
    <text evidence="1">Belongs to the RNase H family.</text>
</comment>
<dbReference type="Pfam" id="PF00075">
    <property type="entry name" value="RNase_H"/>
    <property type="match status" value="1"/>
</dbReference>
<dbReference type="PIRSF" id="PIRSF036852">
    <property type="entry name" value="Ribonuclease_H1_euk"/>
    <property type="match status" value="1"/>
</dbReference>
<proteinExistence type="inferred from homology"/>
<dbReference type="AlphaFoldDB" id="T1H4E3"/>
<accession>T1H4E3</accession>
<feature type="domain" description="RNase H type-1" evidence="2">
    <location>
        <begin position="58"/>
        <end position="206"/>
    </location>
</feature>